<dbReference type="STRING" id="1503.CLPU_17c00020"/>
<dbReference type="InterPro" id="IPR041025">
    <property type="entry name" value="HNH_repeat"/>
</dbReference>
<evidence type="ECO:0000313" key="2">
    <source>
        <dbReference type="Proteomes" id="UP000037267"/>
    </source>
</evidence>
<dbReference type="Pfam" id="PF18780">
    <property type="entry name" value="HNH_repeat"/>
    <property type="match status" value="2"/>
</dbReference>
<protein>
    <submittedName>
        <fullName evidence="1">Uncharacterized protein</fullName>
    </submittedName>
</protein>
<sequence length="393" mass="45680">MSEIKYDNLYLKETLLKKAEELGRTPKRREVKHGSIIAARLGNGSWNRALESVGLRVINVRKEYTKEELINIMQDWYKKHKKIPSVKKFEKDNSVPDPTTYMSKFEMKWSEVVELTLGVETLKGNESYNYTEEQLLDMFKKEYDRIKPKSQEEFKEKKSCDTPSLTYLFDKFNTTWNGLKEMVGLDTILIRKSKEQLLKELKELADKLGKTPSIPDMEKYGLNYSAYKERFGSYNKALLEAGLELNSTITKVKESKEELLKMYIDFSCSIGKSLGGASAKDLDNSDKIYNSDIFRIRFGGMTGLKKKAGFIYEEGRWKYSKKFFINILTSIYKTEGKVSNSRLKEILLNKKIHLTMVLTYFNTTKMSEVWKEIISIVDTEKATTSHKQHTDQN</sequence>
<comment type="caution">
    <text evidence="1">The sequence shown here is derived from an EMBL/GenBank/DDBJ whole genome shotgun (WGS) entry which is preliminary data.</text>
</comment>
<organism evidence="1 2">
    <name type="scientific">Gottschalkia purinilytica</name>
    <name type="common">Clostridium purinilyticum</name>
    <dbReference type="NCBI Taxonomy" id="1503"/>
    <lineage>
        <taxon>Bacteria</taxon>
        <taxon>Bacillati</taxon>
        <taxon>Bacillota</taxon>
        <taxon>Tissierellia</taxon>
        <taxon>Tissierellales</taxon>
        <taxon>Gottschalkiaceae</taxon>
        <taxon>Gottschalkia</taxon>
    </lineage>
</organism>
<dbReference type="Proteomes" id="UP000037267">
    <property type="component" value="Unassembled WGS sequence"/>
</dbReference>
<gene>
    <name evidence="1" type="ORF">CLPU_17c00020</name>
</gene>
<reference evidence="2" key="1">
    <citation type="submission" date="2015-07" db="EMBL/GenBank/DDBJ databases">
        <title>Draft genome sequence of the purine-degrading Gottschalkia purinilyticum DSM 1384 (formerly Clostridium purinilyticum).</title>
        <authorList>
            <person name="Poehlein A."/>
            <person name="Schiel-Bengelsdorf B."/>
            <person name="Bengelsdorf F.R."/>
            <person name="Daniel R."/>
            <person name="Duerre P."/>
        </authorList>
    </citation>
    <scope>NUCLEOTIDE SEQUENCE [LARGE SCALE GENOMIC DNA]</scope>
    <source>
        <strain evidence="2">DSM 1384</strain>
    </source>
</reference>
<evidence type="ECO:0000313" key="1">
    <source>
        <dbReference type="EMBL" id="KNF07377.1"/>
    </source>
</evidence>
<proteinExistence type="predicted"/>
<dbReference type="AlphaFoldDB" id="A0A0L0W7D0"/>
<name>A0A0L0W7D0_GOTPU</name>
<dbReference type="OrthoDB" id="184570at2"/>
<dbReference type="RefSeq" id="WP_050356221.1">
    <property type="nucleotide sequence ID" value="NZ_LGSS01000017.1"/>
</dbReference>
<accession>A0A0L0W7D0</accession>
<keyword evidence="2" id="KW-1185">Reference proteome</keyword>
<dbReference type="EMBL" id="LGSS01000017">
    <property type="protein sequence ID" value="KNF07377.1"/>
    <property type="molecule type" value="Genomic_DNA"/>
</dbReference>